<dbReference type="Gene3D" id="3.10.180.10">
    <property type="entry name" value="2,3-Dihydroxybiphenyl 1,2-Dioxygenase, domain 1"/>
    <property type="match status" value="1"/>
</dbReference>
<sequence length="122" mass="13718">MSFMIKKIDHVQLAAPKGCEEAARGFFSGILGLAEVEKPEELKKRGGAWFEFGTFQIHIGVEEPFSPAKKAHPAFVVDNIEELKTHLSEEQVAFTSDDNLPGANRIHVHDPFGNRLEFLEWI</sequence>
<dbReference type="EMBL" id="CP126114">
    <property type="protein sequence ID" value="WHY88317.1"/>
    <property type="molecule type" value="Genomic_DNA"/>
</dbReference>
<dbReference type="Proteomes" id="UP001178288">
    <property type="component" value="Chromosome"/>
</dbReference>
<dbReference type="PANTHER" id="PTHR39175:SF1">
    <property type="entry name" value="FAMILY PROTEIN, PUTATIVE (AFU_ORTHOLOGUE AFUA_3G15060)-RELATED"/>
    <property type="match status" value="1"/>
</dbReference>
<evidence type="ECO:0000259" key="1">
    <source>
        <dbReference type="PROSITE" id="PS51819"/>
    </source>
</evidence>
<accession>A0AA95SCT9</accession>
<dbReference type="RefSeq" id="WP_066085947.1">
    <property type="nucleotide sequence ID" value="NZ_CP126114.1"/>
</dbReference>
<protein>
    <submittedName>
        <fullName evidence="2">VOC family protein</fullName>
    </submittedName>
</protein>
<organism evidence="2 3">
    <name type="scientific">Neobacillus novalis</name>
    <dbReference type="NCBI Taxonomy" id="220687"/>
    <lineage>
        <taxon>Bacteria</taxon>
        <taxon>Bacillati</taxon>
        <taxon>Bacillota</taxon>
        <taxon>Bacilli</taxon>
        <taxon>Bacillales</taxon>
        <taxon>Bacillaceae</taxon>
        <taxon>Neobacillus</taxon>
    </lineage>
</organism>
<name>A0AA95SCT9_9BACI</name>
<dbReference type="InterPro" id="IPR037523">
    <property type="entry name" value="VOC_core"/>
</dbReference>
<dbReference type="SUPFAM" id="SSF54593">
    <property type="entry name" value="Glyoxalase/Bleomycin resistance protein/Dihydroxybiphenyl dioxygenase"/>
    <property type="match status" value="1"/>
</dbReference>
<dbReference type="AlphaFoldDB" id="A0AA95SCT9"/>
<dbReference type="InterPro" id="IPR029068">
    <property type="entry name" value="Glyas_Bleomycin-R_OHBP_Dase"/>
</dbReference>
<proteinExistence type="predicted"/>
<evidence type="ECO:0000313" key="3">
    <source>
        <dbReference type="Proteomes" id="UP001178288"/>
    </source>
</evidence>
<reference evidence="2" key="1">
    <citation type="submission" date="2023-05" db="EMBL/GenBank/DDBJ databases">
        <title>Comparative genomics of Bacillaceae isolates and their secondary metabolite potential.</title>
        <authorList>
            <person name="Song L."/>
            <person name="Nielsen L.J."/>
            <person name="Mohite O."/>
            <person name="Xu X."/>
            <person name="Weber T."/>
            <person name="Kovacs A.T."/>
        </authorList>
    </citation>
    <scope>NUCLEOTIDE SEQUENCE</scope>
    <source>
        <strain evidence="2">XLM17</strain>
    </source>
</reference>
<dbReference type="PROSITE" id="PS51819">
    <property type="entry name" value="VOC"/>
    <property type="match status" value="1"/>
</dbReference>
<dbReference type="PANTHER" id="PTHR39175">
    <property type="entry name" value="FAMILY PROTEIN, PUTATIVE (AFU_ORTHOLOGUE AFUA_3G15060)-RELATED"/>
    <property type="match status" value="1"/>
</dbReference>
<dbReference type="InterPro" id="IPR004360">
    <property type="entry name" value="Glyas_Fos-R_dOase_dom"/>
</dbReference>
<feature type="domain" description="VOC" evidence="1">
    <location>
        <begin position="7"/>
        <end position="121"/>
    </location>
</feature>
<keyword evidence="3" id="KW-1185">Reference proteome</keyword>
<gene>
    <name evidence="2" type="ORF">QNH39_10965</name>
</gene>
<dbReference type="KEGG" id="nnv:QNH39_10965"/>
<dbReference type="Pfam" id="PF00903">
    <property type="entry name" value="Glyoxalase"/>
    <property type="match status" value="1"/>
</dbReference>
<evidence type="ECO:0000313" key="2">
    <source>
        <dbReference type="EMBL" id="WHY88317.1"/>
    </source>
</evidence>